<dbReference type="InterPro" id="IPR011990">
    <property type="entry name" value="TPR-like_helical_dom_sf"/>
</dbReference>
<evidence type="ECO:0000313" key="5">
    <source>
        <dbReference type="EMBL" id="RGN95121.1"/>
    </source>
</evidence>
<proteinExistence type="predicted"/>
<dbReference type="PROSITE" id="PS00108">
    <property type="entry name" value="PROTEIN_KINASE_ST"/>
    <property type="match status" value="1"/>
</dbReference>
<evidence type="ECO:0000313" key="6">
    <source>
        <dbReference type="Proteomes" id="UP000260759"/>
    </source>
</evidence>
<dbReference type="SUPFAM" id="SSF56112">
    <property type="entry name" value="Protein kinase-like (PK-like)"/>
    <property type="match status" value="1"/>
</dbReference>
<dbReference type="Pfam" id="PF00069">
    <property type="entry name" value="Pkinase"/>
    <property type="match status" value="1"/>
</dbReference>
<dbReference type="GO" id="GO:0004672">
    <property type="term" value="F:protein kinase activity"/>
    <property type="evidence" value="ECO:0007669"/>
    <property type="project" value="InterPro"/>
</dbReference>
<dbReference type="SMART" id="SM00671">
    <property type="entry name" value="SEL1"/>
    <property type="match status" value="5"/>
</dbReference>
<dbReference type="PANTHER" id="PTHR11102">
    <property type="entry name" value="SEL-1-LIKE PROTEIN"/>
    <property type="match status" value="1"/>
</dbReference>
<dbReference type="CDD" id="cd14014">
    <property type="entry name" value="STKc_PknB_like"/>
    <property type="match status" value="1"/>
</dbReference>
<evidence type="ECO:0000259" key="4">
    <source>
        <dbReference type="PROSITE" id="PS50011"/>
    </source>
</evidence>
<evidence type="ECO:0000256" key="3">
    <source>
        <dbReference type="PROSITE-ProRule" id="PRU10141"/>
    </source>
</evidence>
<dbReference type="Pfam" id="PF08238">
    <property type="entry name" value="Sel1"/>
    <property type="match status" value="5"/>
</dbReference>
<dbReference type="InterPro" id="IPR017441">
    <property type="entry name" value="Protein_kinase_ATP_BS"/>
</dbReference>
<dbReference type="GO" id="GO:0005524">
    <property type="term" value="F:ATP binding"/>
    <property type="evidence" value="ECO:0007669"/>
    <property type="project" value="UniProtKB-UniRule"/>
</dbReference>
<dbReference type="InterPro" id="IPR011009">
    <property type="entry name" value="Kinase-like_dom_sf"/>
</dbReference>
<dbReference type="InterPro" id="IPR000719">
    <property type="entry name" value="Prot_kinase_dom"/>
</dbReference>
<dbReference type="Proteomes" id="UP000260759">
    <property type="component" value="Unassembled WGS sequence"/>
</dbReference>
<accession>A0A3E5F1F8</accession>
<dbReference type="PANTHER" id="PTHR11102:SF160">
    <property type="entry name" value="ERAD-ASSOCIATED E3 UBIQUITIN-PROTEIN LIGASE COMPONENT HRD3"/>
    <property type="match status" value="1"/>
</dbReference>
<dbReference type="EMBL" id="QSVA01000005">
    <property type="protein sequence ID" value="RGN95121.1"/>
    <property type="molecule type" value="Genomic_DNA"/>
</dbReference>
<dbReference type="InterPro" id="IPR008271">
    <property type="entry name" value="Ser/Thr_kinase_AS"/>
</dbReference>
<dbReference type="Gene3D" id="1.25.40.10">
    <property type="entry name" value="Tetratricopeptide repeat domain"/>
    <property type="match status" value="2"/>
</dbReference>
<evidence type="ECO:0000256" key="1">
    <source>
        <dbReference type="ARBA" id="ARBA00022741"/>
    </source>
</evidence>
<organism evidence="5 6">
    <name type="scientific">Bacteroides uniformis</name>
    <dbReference type="NCBI Taxonomy" id="820"/>
    <lineage>
        <taxon>Bacteria</taxon>
        <taxon>Pseudomonadati</taxon>
        <taxon>Bacteroidota</taxon>
        <taxon>Bacteroidia</taxon>
        <taxon>Bacteroidales</taxon>
        <taxon>Bacteroidaceae</taxon>
        <taxon>Bacteroides</taxon>
    </lineage>
</organism>
<feature type="domain" description="Protein kinase" evidence="4">
    <location>
        <begin position="22"/>
        <end position="301"/>
    </location>
</feature>
<feature type="binding site" evidence="3">
    <location>
        <position position="61"/>
    </location>
    <ligand>
        <name>ATP</name>
        <dbReference type="ChEBI" id="CHEBI:30616"/>
    </ligand>
</feature>
<dbReference type="PROSITE" id="PS50011">
    <property type="entry name" value="PROTEIN_KINASE_DOM"/>
    <property type="match status" value="1"/>
</dbReference>
<comment type="caution">
    <text evidence="5">The sequence shown here is derived from an EMBL/GenBank/DDBJ whole genome shotgun (WGS) entry which is preliminary data.</text>
</comment>
<evidence type="ECO:0000256" key="2">
    <source>
        <dbReference type="ARBA" id="ARBA00022840"/>
    </source>
</evidence>
<protein>
    <recommendedName>
        <fullName evidence="4">Protein kinase domain-containing protein</fullName>
    </recommendedName>
</protein>
<gene>
    <name evidence="5" type="ORF">DXB37_08140</name>
</gene>
<dbReference type="RefSeq" id="WP_117600156.1">
    <property type="nucleotide sequence ID" value="NZ_QSVA01000005.1"/>
</dbReference>
<sequence>MSNINDNALKQNTILYGKSHTYTIEKILGQGSFGITYLAMTQVKVSGSLGELATTIQVAIKEFFMRDINGREENTVTCGSRGGVYYDYKKKFSREAENLSKLNHPHIVKVLEYFEANNTVYYAMEYVDGGNLDTYIAQHKSLTEAESIEYAKQIGSALSYMHAHKMLHLDLKPGNIMLRKNKETVLIDFGLSKQYDENGKPETSTTVGSGTPGYAPIEQSNYHEGKDFPATMDVYALGATMYKMLTGIRPPEASEILNDGFPAYELQKHQVSDSLIASIAKVMSAMKKDRPQSVAAFLETLGNKNTKVTFENDENTISTDANYILTDNIPVRESRKKPKGIMLMLATILVLAVAIAYSVSKPGGSTGKDAPSQTELFAKTVKAAEAGNVEAQFELGNMYFYGRNGTPINNPLALTWYQKAAEQGYAAAQFAMGQMYAIGFTVQKNMSEAVKWYQKAAEQGHMEAIQKLALYYEGGNVENYSEAAKWYQKAVEQGDMHAMYNVGQCYENAQNNSEAVRWYRKAAEQGIADAQWKLGHLYQYGSLGISEDKAEAIKWYRKAAEQGDEFAKECLQKLENK</sequence>
<dbReference type="PROSITE" id="PS00107">
    <property type="entry name" value="PROTEIN_KINASE_ATP"/>
    <property type="match status" value="1"/>
</dbReference>
<dbReference type="SUPFAM" id="SSF81901">
    <property type="entry name" value="HCP-like"/>
    <property type="match status" value="1"/>
</dbReference>
<dbReference type="InterPro" id="IPR050767">
    <property type="entry name" value="Sel1_AlgK"/>
</dbReference>
<keyword evidence="1 3" id="KW-0547">Nucleotide-binding</keyword>
<dbReference type="AlphaFoldDB" id="A0A3E5F1F8"/>
<reference evidence="5 6" key="1">
    <citation type="submission" date="2018-08" db="EMBL/GenBank/DDBJ databases">
        <title>A genome reference for cultivated species of the human gut microbiota.</title>
        <authorList>
            <person name="Zou Y."/>
            <person name="Xue W."/>
            <person name="Luo G."/>
        </authorList>
    </citation>
    <scope>NUCLEOTIDE SEQUENCE [LARGE SCALE GENOMIC DNA]</scope>
    <source>
        <strain evidence="5 6">OM03-4</strain>
    </source>
</reference>
<name>A0A3E5F1F8_BACUN</name>
<dbReference type="SMART" id="SM00220">
    <property type="entry name" value="S_TKc"/>
    <property type="match status" value="1"/>
</dbReference>
<dbReference type="InterPro" id="IPR006597">
    <property type="entry name" value="Sel1-like"/>
</dbReference>
<keyword evidence="2 3" id="KW-0067">ATP-binding</keyword>
<dbReference type="Gene3D" id="1.10.510.10">
    <property type="entry name" value="Transferase(Phosphotransferase) domain 1"/>
    <property type="match status" value="1"/>
</dbReference>